<comment type="caution">
    <text evidence="3">The sequence shown here is derived from an EMBL/GenBank/DDBJ whole genome shotgun (WGS) entry which is preliminary data.</text>
</comment>
<organism evidence="3 4">
    <name type="scientific">Tenacibaculum vairaonense</name>
    <dbReference type="NCBI Taxonomy" id="3137860"/>
    <lineage>
        <taxon>Bacteria</taxon>
        <taxon>Pseudomonadati</taxon>
        <taxon>Bacteroidota</taxon>
        <taxon>Flavobacteriia</taxon>
        <taxon>Flavobacteriales</taxon>
        <taxon>Flavobacteriaceae</taxon>
        <taxon>Tenacibaculum</taxon>
    </lineage>
</organism>
<dbReference type="PANTHER" id="PTHR33055">
    <property type="entry name" value="TRANSPOSASE FOR INSERTION SEQUENCE ELEMENT IS1111A"/>
    <property type="match status" value="1"/>
</dbReference>
<dbReference type="InterPro" id="IPR003346">
    <property type="entry name" value="Transposase_20"/>
</dbReference>
<protein>
    <submittedName>
        <fullName evidence="3">Transposase</fullName>
    </submittedName>
</protein>
<name>A0ABP1F558_9FLAO</name>
<dbReference type="EMBL" id="CAXJRC010000008">
    <property type="protein sequence ID" value="CAL2105581.1"/>
    <property type="molecule type" value="Genomic_DNA"/>
</dbReference>
<dbReference type="InterPro" id="IPR047650">
    <property type="entry name" value="Transpos_IS110"/>
</dbReference>
<evidence type="ECO:0000313" key="3">
    <source>
        <dbReference type="EMBL" id="CAL2105581.1"/>
    </source>
</evidence>
<keyword evidence="4" id="KW-1185">Reference proteome</keyword>
<accession>A0ABP1F558</accession>
<evidence type="ECO:0000313" key="4">
    <source>
        <dbReference type="Proteomes" id="UP001497602"/>
    </source>
</evidence>
<dbReference type="NCBIfam" id="NF033542">
    <property type="entry name" value="transpos_IS110"/>
    <property type="match status" value="1"/>
</dbReference>
<evidence type="ECO:0000259" key="2">
    <source>
        <dbReference type="Pfam" id="PF02371"/>
    </source>
</evidence>
<evidence type="ECO:0000259" key="1">
    <source>
        <dbReference type="Pfam" id="PF01548"/>
    </source>
</evidence>
<dbReference type="Pfam" id="PF02371">
    <property type="entry name" value="Transposase_20"/>
    <property type="match status" value="1"/>
</dbReference>
<sequence length="322" mass="36598">MKNYAIIIGIDSNSKTILQHEIISNTKPKINLFLKKIMKKHSKENILVAFENTGVYGYHLAILLDKIKIDYSNISALEINKSKGIKRGKSDKTDALIIAQYALANGFKLELSSFTEQHLTKLKILHTQREKIVKTIKAFGNNKETELFLPKKSIKGLVKTTRSIIKNLKKNLKLIDSKILEIINSHEKLNKNYELIQSVPGIGPQTATYILIVTKGFIAFDNARQLACYAGVAPFPYQSGTSIRGRNKVSHLADKKLKALLNMCALNAKKYDYQLKKYFDEKVEKGKNKMLVLNNIKNKLLHRIFAVIKRQQPYVNTHNFAA</sequence>
<feature type="domain" description="Transposase IS110-like N-terminal" evidence="1">
    <location>
        <begin position="10"/>
        <end position="141"/>
    </location>
</feature>
<proteinExistence type="predicted"/>
<feature type="domain" description="Transposase IS116/IS110/IS902 C-terminal" evidence="2">
    <location>
        <begin position="194"/>
        <end position="279"/>
    </location>
</feature>
<dbReference type="InterPro" id="IPR002525">
    <property type="entry name" value="Transp_IS110-like_N"/>
</dbReference>
<reference evidence="3 4" key="1">
    <citation type="submission" date="2024-05" db="EMBL/GenBank/DDBJ databases">
        <authorList>
            <person name="Duchaud E."/>
        </authorList>
    </citation>
    <scope>NUCLEOTIDE SEQUENCE [LARGE SCALE GENOMIC DNA]</scope>
    <source>
        <strain evidence="3">Ena-SAMPLE-TAB-13-05-2024-13:56:06:370-140305</strain>
    </source>
</reference>
<dbReference type="PANTHER" id="PTHR33055:SF3">
    <property type="entry name" value="PUTATIVE TRANSPOSASE FOR IS117-RELATED"/>
    <property type="match status" value="1"/>
</dbReference>
<gene>
    <name evidence="3" type="ORF">T190115A13A_170004</name>
</gene>
<dbReference type="Proteomes" id="UP001497602">
    <property type="component" value="Unassembled WGS sequence"/>
</dbReference>
<dbReference type="Pfam" id="PF01548">
    <property type="entry name" value="DEDD_Tnp_IS110"/>
    <property type="match status" value="1"/>
</dbReference>
<dbReference type="RefSeq" id="WP_348737399.1">
    <property type="nucleotide sequence ID" value="NZ_CAXJRC010000008.1"/>
</dbReference>